<dbReference type="OrthoDB" id="5573560at2"/>
<dbReference type="PROSITE" id="PS51898">
    <property type="entry name" value="TYR_RECOMBINASE"/>
    <property type="match status" value="1"/>
</dbReference>
<dbReference type="Proteomes" id="UP000191980">
    <property type="component" value="Unassembled WGS sequence"/>
</dbReference>
<dbReference type="GO" id="GO:0003677">
    <property type="term" value="F:DNA binding"/>
    <property type="evidence" value="ECO:0007669"/>
    <property type="project" value="UniProtKB-UniRule"/>
</dbReference>
<protein>
    <recommendedName>
        <fullName evidence="10">Integrase</fullName>
    </recommendedName>
</protein>
<dbReference type="InterPro" id="IPR044068">
    <property type="entry name" value="CB"/>
</dbReference>
<dbReference type="SUPFAM" id="SSF56349">
    <property type="entry name" value="DNA breaking-rejoining enzymes"/>
    <property type="match status" value="1"/>
</dbReference>
<accession>A0A1V8M6P1</accession>
<evidence type="ECO:0000256" key="1">
    <source>
        <dbReference type="ARBA" id="ARBA00008857"/>
    </source>
</evidence>
<dbReference type="Gene3D" id="1.10.443.10">
    <property type="entry name" value="Intergrase catalytic core"/>
    <property type="match status" value="1"/>
</dbReference>
<dbReference type="Gene3D" id="1.10.150.130">
    <property type="match status" value="1"/>
</dbReference>
<proteinExistence type="inferred from homology"/>
<dbReference type="GO" id="GO:0006310">
    <property type="term" value="P:DNA recombination"/>
    <property type="evidence" value="ECO:0007669"/>
    <property type="project" value="UniProtKB-KW"/>
</dbReference>
<evidence type="ECO:0000259" key="6">
    <source>
        <dbReference type="PROSITE" id="PS51898"/>
    </source>
</evidence>
<evidence type="ECO:0000256" key="5">
    <source>
        <dbReference type="PROSITE-ProRule" id="PRU01248"/>
    </source>
</evidence>
<name>A0A1V8M6P1_9GAMM</name>
<evidence type="ECO:0000256" key="2">
    <source>
        <dbReference type="ARBA" id="ARBA00022908"/>
    </source>
</evidence>
<feature type="domain" description="Tyr recombinase" evidence="6">
    <location>
        <begin position="224"/>
        <end position="409"/>
    </location>
</feature>
<sequence length="417" mass="47189">MAYIRPLKNGNFRADIRMKGITKNKTFPSKLLAEAWASATESNIKSIPALSVEQLISLSDADIDAMGGIELFNQLSVDLFSTRNAAKLGVINQLSKKELLQLSPHEIENMGGAELFTQAGKRIRYKTFREVCTEYLAQWKKKDYQNQMLRVNYWCSIFGERIITDIDIFDIRDQVDLMLNEKQRPVTINRKKAVLSSVFKYALSRGYIDENVVTSVVVDNDSKKRDRVLNKDERARLLTACQSAKWNKLHLLVLSALTTGARKSELLGLHWNDINFKDSTAKLGDTKNGSSRILTFPPIVMTEFKRFQEVGNGLIFESDRKSGTPKDIRKSWTAALKEANISDKDTLNNDGSVKVEKFTFHCLRHGFCSALSDAGKELSQIAELAGHKSIQTTMRYIHQGNEQKKQIVDELAQAFNL</sequence>
<evidence type="ECO:0000313" key="8">
    <source>
        <dbReference type="EMBL" id="OQK17241.1"/>
    </source>
</evidence>
<dbReference type="InterPro" id="IPR050090">
    <property type="entry name" value="Tyrosine_recombinase_XerCD"/>
</dbReference>
<feature type="domain" description="Core-binding (CB)" evidence="7">
    <location>
        <begin position="126"/>
        <end position="203"/>
    </location>
</feature>
<organism evidence="8 9">
    <name type="scientific">Methyloprofundus sedimenti</name>
    <dbReference type="NCBI Taxonomy" id="1420851"/>
    <lineage>
        <taxon>Bacteria</taxon>
        <taxon>Pseudomonadati</taxon>
        <taxon>Pseudomonadota</taxon>
        <taxon>Gammaproteobacteria</taxon>
        <taxon>Methylococcales</taxon>
        <taxon>Methylococcaceae</taxon>
        <taxon>Methyloprofundus</taxon>
    </lineage>
</organism>
<reference evidence="8 9" key="1">
    <citation type="submission" date="2015-12" db="EMBL/GenBank/DDBJ databases">
        <authorList>
            <person name="Shamseldin A."/>
            <person name="Moawad H."/>
            <person name="Abd El-Rahim W.M."/>
            <person name="Sadowsky M.J."/>
        </authorList>
    </citation>
    <scope>NUCLEOTIDE SEQUENCE [LARGE SCALE GENOMIC DNA]</scope>
    <source>
        <strain evidence="8 9">WF1</strain>
    </source>
</reference>
<comment type="similarity">
    <text evidence="1">Belongs to the 'phage' integrase family.</text>
</comment>
<dbReference type="PANTHER" id="PTHR30349">
    <property type="entry name" value="PHAGE INTEGRASE-RELATED"/>
    <property type="match status" value="1"/>
</dbReference>
<dbReference type="GO" id="GO:0015074">
    <property type="term" value="P:DNA integration"/>
    <property type="evidence" value="ECO:0007669"/>
    <property type="project" value="UniProtKB-KW"/>
</dbReference>
<evidence type="ECO:0000259" key="7">
    <source>
        <dbReference type="PROSITE" id="PS51900"/>
    </source>
</evidence>
<evidence type="ECO:0008006" key="10">
    <source>
        <dbReference type="Google" id="ProtNLM"/>
    </source>
</evidence>
<dbReference type="InterPro" id="IPR010998">
    <property type="entry name" value="Integrase_recombinase_N"/>
</dbReference>
<comment type="caution">
    <text evidence="8">The sequence shown here is derived from an EMBL/GenBank/DDBJ whole genome shotgun (WGS) entry which is preliminary data.</text>
</comment>
<dbReference type="PROSITE" id="PS51900">
    <property type="entry name" value="CB"/>
    <property type="match status" value="1"/>
</dbReference>
<dbReference type="PANTHER" id="PTHR30349:SF41">
    <property type="entry name" value="INTEGRASE_RECOMBINASE PROTEIN MJ0367-RELATED"/>
    <property type="match status" value="1"/>
</dbReference>
<keyword evidence="3 5" id="KW-0238">DNA-binding</keyword>
<dbReference type="EMBL" id="LPUF01000001">
    <property type="protein sequence ID" value="OQK17241.1"/>
    <property type="molecule type" value="Genomic_DNA"/>
</dbReference>
<keyword evidence="4" id="KW-0233">DNA recombination</keyword>
<dbReference type="STRING" id="1420851.AU255_04945"/>
<dbReference type="AlphaFoldDB" id="A0A1V8M6P1"/>
<evidence type="ECO:0000256" key="4">
    <source>
        <dbReference type="ARBA" id="ARBA00023172"/>
    </source>
</evidence>
<dbReference type="CDD" id="cd00796">
    <property type="entry name" value="INT_Rci_Hp1_C"/>
    <property type="match status" value="1"/>
</dbReference>
<dbReference type="Pfam" id="PF00589">
    <property type="entry name" value="Phage_integrase"/>
    <property type="match status" value="1"/>
</dbReference>
<dbReference type="InterPro" id="IPR013762">
    <property type="entry name" value="Integrase-like_cat_sf"/>
</dbReference>
<keyword evidence="9" id="KW-1185">Reference proteome</keyword>
<dbReference type="RefSeq" id="WP_158083060.1">
    <property type="nucleotide sequence ID" value="NZ_LPUF01000001.1"/>
</dbReference>
<evidence type="ECO:0000256" key="3">
    <source>
        <dbReference type="ARBA" id="ARBA00023125"/>
    </source>
</evidence>
<gene>
    <name evidence="8" type="ORF">AU255_04945</name>
</gene>
<evidence type="ECO:0000313" key="9">
    <source>
        <dbReference type="Proteomes" id="UP000191980"/>
    </source>
</evidence>
<keyword evidence="2" id="KW-0229">DNA integration</keyword>
<dbReference type="InterPro" id="IPR011010">
    <property type="entry name" value="DNA_brk_join_enz"/>
</dbReference>
<dbReference type="InterPro" id="IPR002104">
    <property type="entry name" value="Integrase_catalytic"/>
</dbReference>